<feature type="region of interest" description="Disordered" evidence="1">
    <location>
        <begin position="1"/>
        <end position="39"/>
    </location>
</feature>
<evidence type="ECO:0000256" key="1">
    <source>
        <dbReference type="SAM" id="MobiDB-lite"/>
    </source>
</evidence>
<accession>A0A382ZN84</accession>
<feature type="compositionally biased region" description="Basic and acidic residues" evidence="1">
    <location>
        <begin position="11"/>
        <end position="28"/>
    </location>
</feature>
<organism evidence="2">
    <name type="scientific">marine metagenome</name>
    <dbReference type="NCBI Taxonomy" id="408172"/>
    <lineage>
        <taxon>unclassified sequences</taxon>
        <taxon>metagenomes</taxon>
        <taxon>ecological metagenomes</taxon>
    </lineage>
</organism>
<dbReference type="AlphaFoldDB" id="A0A382ZN84"/>
<gene>
    <name evidence="2" type="ORF">METZ01_LOCUS449788</name>
</gene>
<protein>
    <submittedName>
        <fullName evidence="2">Uncharacterized protein</fullName>
    </submittedName>
</protein>
<dbReference type="EMBL" id="UINC01185301">
    <property type="protein sequence ID" value="SVD96934.1"/>
    <property type="molecule type" value="Genomic_DNA"/>
</dbReference>
<proteinExistence type="predicted"/>
<sequence>MTKTPIGYPEGGKKYKEKPGKVGQDPRADIVTNDFTPGQKINEGTKVKVAGTRRMLASKNKTATWF</sequence>
<evidence type="ECO:0000313" key="2">
    <source>
        <dbReference type="EMBL" id="SVD96934.1"/>
    </source>
</evidence>
<reference evidence="2" key="1">
    <citation type="submission" date="2018-05" db="EMBL/GenBank/DDBJ databases">
        <authorList>
            <person name="Lanie J.A."/>
            <person name="Ng W.-L."/>
            <person name="Kazmierczak K.M."/>
            <person name="Andrzejewski T.M."/>
            <person name="Davidsen T.M."/>
            <person name="Wayne K.J."/>
            <person name="Tettelin H."/>
            <person name="Glass J.I."/>
            <person name="Rusch D."/>
            <person name="Podicherti R."/>
            <person name="Tsui H.-C.T."/>
            <person name="Winkler M.E."/>
        </authorList>
    </citation>
    <scope>NUCLEOTIDE SEQUENCE</scope>
</reference>
<name>A0A382ZN84_9ZZZZ</name>